<feature type="compositionally biased region" description="Polar residues" evidence="1">
    <location>
        <begin position="351"/>
        <end position="381"/>
    </location>
</feature>
<feature type="region of interest" description="Disordered" evidence="1">
    <location>
        <begin position="1"/>
        <end position="25"/>
    </location>
</feature>
<evidence type="ECO:0000256" key="1">
    <source>
        <dbReference type="SAM" id="MobiDB-lite"/>
    </source>
</evidence>
<protein>
    <submittedName>
        <fullName evidence="2">Uncharacterized protein</fullName>
    </submittedName>
</protein>
<dbReference type="Proteomes" id="UP000235388">
    <property type="component" value="Unassembled WGS sequence"/>
</dbReference>
<dbReference type="STRING" id="200324.A0A2N5SNZ9"/>
<organism evidence="2 3">
    <name type="scientific">Puccinia coronata f. sp. avenae</name>
    <dbReference type="NCBI Taxonomy" id="200324"/>
    <lineage>
        <taxon>Eukaryota</taxon>
        <taxon>Fungi</taxon>
        <taxon>Dikarya</taxon>
        <taxon>Basidiomycota</taxon>
        <taxon>Pucciniomycotina</taxon>
        <taxon>Pucciniomycetes</taxon>
        <taxon>Pucciniales</taxon>
        <taxon>Pucciniaceae</taxon>
        <taxon>Puccinia</taxon>
    </lineage>
</organism>
<dbReference type="AlphaFoldDB" id="A0A2N5SNZ9"/>
<sequence length="721" mass="79537">MNCHHAIQSNQMNIRNPSGNSASPRLDGRLVSIGAPFLPPNAADGHAALLLPQLDLHQRDQATGIPPPHLGNNPSNGQLSLSGPLFSSGASFPAPNTGVTQLAPQFNFNQASSTRPPHPGHNHQPQHVLYPATTHDYIGHHPHNTAYGLDDRIHIVQIPSLDNSHQTPSAPILANLQHPLIDASLVLATTDNRLPSTGTSSIQSILNENPPNSSVGPATPATLATSSNLEKSNDTHSISYILPEHIIQKYEGKSLRELREMTAHIKLNRLNEAIKLEAQDLYLNYQRNQLLLSLKHQRSFKALTTYLGQRRSRVKKSKWHRFMGDDPANAYSNVGKSIGQRNKDASKAYKNANNHQPSNIASCDHPPTTTGPQSQPLTNSMDADAEERSVFKKKTKPIKKLHAEVVSWASDIQKKLRELSDAIGIEGFLVLAGQDRRKPFFFQGGSIYSEQFLRGLVKEDDPIGDYACWISGSRIRKRTLNQLSEATTEAADKPSKKTKKDEANAYKDVCQGNPAKNRKYISEALGKMYVEINKGTDTHGWPGTNTQKKLAKYRHKLVVEENNDGLKLEHLDNVPIKSIQRNEAWLILRGLKNNWIKLVPNSDPSHSNANASNPILVETSRTNANISIQTSETTRTNANISNQTSVETIRNNANISNQTSVETTTADANIDKECNKNNHNKADESSESSDDSESLNEEDSDSESLNEEDSDSESLTEEESD</sequence>
<name>A0A2N5SNZ9_9BASI</name>
<comment type="caution">
    <text evidence="2">The sequence shown here is derived from an EMBL/GenBank/DDBJ whole genome shotgun (WGS) entry which is preliminary data.</text>
</comment>
<feature type="compositionally biased region" description="Acidic residues" evidence="1">
    <location>
        <begin position="685"/>
        <end position="721"/>
    </location>
</feature>
<accession>A0A2N5SNZ9</accession>
<dbReference type="EMBL" id="PGCJ01000908">
    <property type="protein sequence ID" value="PLW14963.1"/>
    <property type="molecule type" value="Genomic_DNA"/>
</dbReference>
<feature type="compositionally biased region" description="Polar residues" evidence="1">
    <location>
        <begin position="7"/>
        <end position="23"/>
    </location>
</feature>
<feature type="compositionally biased region" description="Basic and acidic residues" evidence="1">
    <location>
        <begin position="490"/>
        <end position="505"/>
    </location>
</feature>
<feature type="region of interest" description="Disordered" evidence="1">
    <location>
        <begin position="651"/>
        <end position="721"/>
    </location>
</feature>
<feature type="region of interest" description="Disordered" evidence="1">
    <location>
        <begin position="350"/>
        <end position="383"/>
    </location>
</feature>
<feature type="region of interest" description="Disordered" evidence="1">
    <location>
        <begin position="486"/>
        <end position="509"/>
    </location>
</feature>
<reference evidence="2 3" key="1">
    <citation type="submission" date="2017-11" db="EMBL/GenBank/DDBJ databases">
        <title>De novo assembly and phasing of dikaryotic genomes from two isolates of Puccinia coronata f. sp. avenae, the causal agent of oat crown rust.</title>
        <authorList>
            <person name="Miller M.E."/>
            <person name="Zhang Y."/>
            <person name="Omidvar V."/>
            <person name="Sperschneider J."/>
            <person name="Schwessinger B."/>
            <person name="Raley C."/>
            <person name="Palmer J.M."/>
            <person name="Garnica D."/>
            <person name="Upadhyaya N."/>
            <person name="Rathjen J."/>
            <person name="Taylor J.M."/>
            <person name="Park R.F."/>
            <person name="Dodds P.N."/>
            <person name="Hirsch C.D."/>
            <person name="Kianian S.F."/>
            <person name="Figueroa M."/>
        </authorList>
    </citation>
    <scope>NUCLEOTIDE SEQUENCE [LARGE SCALE GENOMIC DNA]</scope>
    <source>
        <strain evidence="2">12NC29</strain>
    </source>
</reference>
<feature type="compositionally biased region" description="Polar residues" evidence="1">
    <location>
        <begin position="651"/>
        <end position="667"/>
    </location>
</feature>
<evidence type="ECO:0000313" key="2">
    <source>
        <dbReference type="EMBL" id="PLW14963.1"/>
    </source>
</evidence>
<feature type="region of interest" description="Disordered" evidence="1">
    <location>
        <begin position="198"/>
        <end position="226"/>
    </location>
</feature>
<keyword evidence="3" id="KW-1185">Reference proteome</keyword>
<proteinExistence type="predicted"/>
<evidence type="ECO:0000313" key="3">
    <source>
        <dbReference type="Proteomes" id="UP000235388"/>
    </source>
</evidence>
<feature type="compositionally biased region" description="Basic and acidic residues" evidence="1">
    <location>
        <begin position="669"/>
        <end position="684"/>
    </location>
</feature>
<gene>
    <name evidence="2" type="ORF">PCANC_17030</name>
</gene>